<keyword evidence="7" id="KW-1185">Reference proteome</keyword>
<gene>
    <name evidence="6" type="ORF">M436DRAFT_74269</name>
</gene>
<dbReference type="HOGENOM" id="CLU_033465_6_1_1"/>
<sequence length="323" mass="35051">MSHLPGLLIREATTRPSQCTKDTCPASYSIYGYAPNLGANAFFVALFAISCLLFCYQARLYRKWLGFSIAMVLGTALESIGYASRLILSNDPFSPTGFKLNIVLLTFAPAFLTAGIYLLLKQITLSLQPRLSPLKPSFYTPIFVSCDILAIILQGAGGALSAAAANGTNKKLLDLGVDVMIAGLSSQVITLFIFAILAAIFFVRCAGNKDKFTPAAGHLWQASSFHTFVGAAVVAFTLVFIRCAYRIAELKDGWGSPIMRREAEFVVLDSVMVSVAAVLLNVFHPGRCFKQNLKDTAVDLSTIDHKEGDEEVVDVYMQSKAYA</sequence>
<keyword evidence="4 5" id="KW-0472">Membrane</keyword>
<organism evidence="6 7">
    <name type="scientific">Aureobasidium namibiae CBS 147.97</name>
    <dbReference type="NCBI Taxonomy" id="1043004"/>
    <lineage>
        <taxon>Eukaryota</taxon>
        <taxon>Fungi</taxon>
        <taxon>Dikarya</taxon>
        <taxon>Ascomycota</taxon>
        <taxon>Pezizomycotina</taxon>
        <taxon>Dothideomycetes</taxon>
        <taxon>Dothideomycetidae</taxon>
        <taxon>Dothideales</taxon>
        <taxon>Saccotheciaceae</taxon>
        <taxon>Aureobasidium</taxon>
    </lineage>
</organism>
<dbReference type="GeneID" id="25415444"/>
<feature type="transmembrane region" description="Helical" evidence="5">
    <location>
        <begin position="141"/>
        <end position="164"/>
    </location>
</feature>
<proteinExistence type="predicted"/>
<accession>A0A074WJS0</accession>
<dbReference type="GO" id="GO:0005886">
    <property type="term" value="C:plasma membrane"/>
    <property type="evidence" value="ECO:0007669"/>
    <property type="project" value="TreeGrafter"/>
</dbReference>
<keyword evidence="3 5" id="KW-1133">Transmembrane helix</keyword>
<dbReference type="Pfam" id="PF04479">
    <property type="entry name" value="RTA1"/>
    <property type="match status" value="1"/>
</dbReference>
<feature type="transmembrane region" description="Helical" evidence="5">
    <location>
        <begin position="100"/>
        <end position="120"/>
    </location>
</feature>
<feature type="transmembrane region" description="Helical" evidence="5">
    <location>
        <begin position="224"/>
        <end position="245"/>
    </location>
</feature>
<dbReference type="GO" id="GO:0000324">
    <property type="term" value="C:fungal-type vacuole"/>
    <property type="evidence" value="ECO:0007669"/>
    <property type="project" value="TreeGrafter"/>
</dbReference>
<dbReference type="InterPro" id="IPR007568">
    <property type="entry name" value="RTA1"/>
</dbReference>
<dbReference type="STRING" id="1043004.A0A074WJS0"/>
<dbReference type="AlphaFoldDB" id="A0A074WJS0"/>
<dbReference type="RefSeq" id="XP_013426070.1">
    <property type="nucleotide sequence ID" value="XM_013570616.1"/>
</dbReference>
<evidence type="ECO:0000256" key="2">
    <source>
        <dbReference type="ARBA" id="ARBA00022692"/>
    </source>
</evidence>
<feature type="transmembrane region" description="Helical" evidence="5">
    <location>
        <begin position="184"/>
        <end position="203"/>
    </location>
</feature>
<evidence type="ECO:0000256" key="5">
    <source>
        <dbReference type="SAM" id="Phobius"/>
    </source>
</evidence>
<dbReference type="Proteomes" id="UP000027730">
    <property type="component" value="Unassembled WGS sequence"/>
</dbReference>
<feature type="transmembrane region" description="Helical" evidence="5">
    <location>
        <begin position="37"/>
        <end position="57"/>
    </location>
</feature>
<dbReference type="EMBL" id="KL584713">
    <property type="protein sequence ID" value="KEQ71869.1"/>
    <property type="molecule type" value="Genomic_DNA"/>
</dbReference>
<feature type="transmembrane region" description="Helical" evidence="5">
    <location>
        <begin position="265"/>
        <end position="283"/>
    </location>
</feature>
<protein>
    <submittedName>
        <fullName evidence="6">RTA1-domain-containing protein</fullName>
    </submittedName>
</protein>
<name>A0A074WJS0_9PEZI</name>
<feature type="transmembrane region" description="Helical" evidence="5">
    <location>
        <begin position="64"/>
        <end position="88"/>
    </location>
</feature>
<evidence type="ECO:0000256" key="3">
    <source>
        <dbReference type="ARBA" id="ARBA00022989"/>
    </source>
</evidence>
<evidence type="ECO:0000313" key="7">
    <source>
        <dbReference type="Proteomes" id="UP000027730"/>
    </source>
</evidence>
<comment type="subcellular location">
    <subcellularLocation>
        <location evidence="1">Membrane</location>
        <topology evidence="1">Multi-pass membrane protein</topology>
    </subcellularLocation>
</comment>
<reference evidence="6 7" key="1">
    <citation type="journal article" date="2014" name="BMC Genomics">
        <title>Genome sequencing of four Aureobasidium pullulans varieties: biotechnological potential, stress tolerance, and description of new species.</title>
        <authorList>
            <person name="Gostin Ar C."/>
            <person name="Ohm R.A."/>
            <person name="Kogej T."/>
            <person name="Sonjak S."/>
            <person name="Turk M."/>
            <person name="Zajc J."/>
            <person name="Zalar P."/>
            <person name="Grube M."/>
            <person name="Sun H."/>
            <person name="Han J."/>
            <person name="Sharma A."/>
            <person name="Chiniquy J."/>
            <person name="Ngan C.Y."/>
            <person name="Lipzen A."/>
            <person name="Barry K."/>
            <person name="Grigoriev I.V."/>
            <person name="Gunde-Cimerman N."/>
        </authorList>
    </citation>
    <scope>NUCLEOTIDE SEQUENCE [LARGE SCALE GENOMIC DNA]</scope>
    <source>
        <strain evidence="6 7">CBS 147.97</strain>
    </source>
</reference>
<dbReference type="PANTHER" id="PTHR31465">
    <property type="entry name" value="PROTEIN RTA1-RELATED"/>
    <property type="match status" value="1"/>
</dbReference>
<evidence type="ECO:0000313" key="6">
    <source>
        <dbReference type="EMBL" id="KEQ71869.1"/>
    </source>
</evidence>
<evidence type="ECO:0000256" key="1">
    <source>
        <dbReference type="ARBA" id="ARBA00004141"/>
    </source>
</evidence>
<dbReference type="PANTHER" id="PTHR31465:SF8">
    <property type="entry name" value="DOMAIN PROTEIN, PUTATIVE (AFU_ORTHOLOGUE AFUA_6G14140)-RELATED"/>
    <property type="match status" value="1"/>
</dbReference>
<keyword evidence="2 5" id="KW-0812">Transmembrane</keyword>
<evidence type="ECO:0000256" key="4">
    <source>
        <dbReference type="ARBA" id="ARBA00023136"/>
    </source>
</evidence>
<dbReference type="OrthoDB" id="4521223at2759"/>